<accession>A0A4T0V5D7</accession>
<name>A0A4T0V5D7_9NEIS</name>
<proteinExistence type="predicted"/>
<evidence type="ECO:0000256" key="2">
    <source>
        <dbReference type="ARBA" id="ARBA00023125"/>
    </source>
</evidence>
<dbReference type="InterPro" id="IPR036271">
    <property type="entry name" value="Tet_transcr_reg_TetR-rel_C_sf"/>
</dbReference>
<evidence type="ECO:0000313" key="6">
    <source>
        <dbReference type="EMBL" id="TIC86954.1"/>
    </source>
</evidence>
<dbReference type="Pfam" id="PF00440">
    <property type="entry name" value="TetR_N"/>
    <property type="match status" value="1"/>
</dbReference>
<dbReference type="PROSITE" id="PS50977">
    <property type="entry name" value="HTH_TETR_2"/>
    <property type="match status" value="1"/>
</dbReference>
<dbReference type="PANTHER" id="PTHR47506">
    <property type="entry name" value="TRANSCRIPTIONAL REGULATORY PROTEIN"/>
    <property type="match status" value="1"/>
</dbReference>
<gene>
    <name evidence="6" type="ORF">E5K04_00635</name>
</gene>
<evidence type="ECO:0000256" key="1">
    <source>
        <dbReference type="ARBA" id="ARBA00023015"/>
    </source>
</evidence>
<keyword evidence="1" id="KW-0805">Transcription regulation</keyword>
<dbReference type="Proteomes" id="UP000308891">
    <property type="component" value="Unassembled WGS sequence"/>
</dbReference>
<protein>
    <submittedName>
        <fullName evidence="6">TetR/AcrR family transcriptional regulator</fullName>
    </submittedName>
</protein>
<sequence>MKCDPSARGDTRRKILDLAEGLFLSRGFAALSYQQVSKVLGVRNAAIHYHFPHKTDLGVALIQRYRRRFERFVESQAELGAVEQLINYFELSTVYFSRDRQICPSGVLSTEYPALPDEMQQEALGFVGQMRAWAVAIAGKGRAEGCMRYPGEPEAMGLLMFSALQGALQLARVEPDVLLAVKAQICRLLDLPPDAIDAGSTTP</sequence>
<dbReference type="InterPro" id="IPR009057">
    <property type="entry name" value="Homeodomain-like_sf"/>
</dbReference>
<dbReference type="Gene3D" id="1.10.357.10">
    <property type="entry name" value="Tetracycline Repressor, domain 2"/>
    <property type="match status" value="1"/>
</dbReference>
<feature type="domain" description="HTH tetR-type" evidence="5">
    <location>
        <begin position="9"/>
        <end position="69"/>
    </location>
</feature>
<dbReference type="PRINTS" id="PR00455">
    <property type="entry name" value="HTHTETR"/>
</dbReference>
<evidence type="ECO:0000256" key="4">
    <source>
        <dbReference type="PROSITE-ProRule" id="PRU00335"/>
    </source>
</evidence>
<reference evidence="6 7" key="1">
    <citation type="submission" date="2019-04" db="EMBL/GenBank/DDBJ databases">
        <title>Crenobacter sp. nov.</title>
        <authorList>
            <person name="Shi S."/>
        </authorList>
    </citation>
    <scope>NUCLEOTIDE SEQUENCE [LARGE SCALE GENOMIC DNA]</scope>
    <source>
        <strain evidence="6 7">GY 70310</strain>
    </source>
</reference>
<dbReference type="RefSeq" id="WP_136550965.1">
    <property type="nucleotide sequence ID" value="NZ_STGJ01000001.1"/>
</dbReference>
<comment type="caution">
    <text evidence="6">The sequence shown here is derived from an EMBL/GenBank/DDBJ whole genome shotgun (WGS) entry which is preliminary data.</text>
</comment>
<keyword evidence="2 4" id="KW-0238">DNA-binding</keyword>
<dbReference type="AlphaFoldDB" id="A0A4T0V5D7"/>
<evidence type="ECO:0000259" key="5">
    <source>
        <dbReference type="PROSITE" id="PS50977"/>
    </source>
</evidence>
<organism evidence="6 7">
    <name type="scientific">Crenobacter intestini</name>
    <dbReference type="NCBI Taxonomy" id="2563443"/>
    <lineage>
        <taxon>Bacteria</taxon>
        <taxon>Pseudomonadati</taxon>
        <taxon>Pseudomonadota</taxon>
        <taxon>Betaproteobacteria</taxon>
        <taxon>Neisseriales</taxon>
        <taxon>Neisseriaceae</taxon>
        <taxon>Crenobacter</taxon>
    </lineage>
</organism>
<keyword evidence="3" id="KW-0804">Transcription</keyword>
<dbReference type="EMBL" id="STGJ01000001">
    <property type="protein sequence ID" value="TIC86954.1"/>
    <property type="molecule type" value="Genomic_DNA"/>
</dbReference>
<dbReference type="SUPFAM" id="SSF46689">
    <property type="entry name" value="Homeodomain-like"/>
    <property type="match status" value="1"/>
</dbReference>
<feature type="DNA-binding region" description="H-T-H motif" evidence="4">
    <location>
        <begin position="32"/>
        <end position="51"/>
    </location>
</feature>
<evidence type="ECO:0000313" key="7">
    <source>
        <dbReference type="Proteomes" id="UP000308891"/>
    </source>
</evidence>
<dbReference type="InterPro" id="IPR001647">
    <property type="entry name" value="HTH_TetR"/>
</dbReference>
<dbReference type="OrthoDB" id="5293507at2"/>
<evidence type="ECO:0000256" key="3">
    <source>
        <dbReference type="ARBA" id="ARBA00023163"/>
    </source>
</evidence>
<dbReference type="SUPFAM" id="SSF48498">
    <property type="entry name" value="Tetracyclin repressor-like, C-terminal domain"/>
    <property type="match status" value="1"/>
</dbReference>
<dbReference type="GO" id="GO:0003677">
    <property type="term" value="F:DNA binding"/>
    <property type="evidence" value="ECO:0007669"/>
    <property type="project" value="UniProtKB-UniRule"/>
</dbReference>
<keyword evidence="7" id="KW-1185">Reference proteome</keyword>
<dbReference type="PANTHER" id="PTHR47506:SF1">
    <property type="entry name" value="HTH-TYPE TRANSCRIPTIONAL REGULATOR YJDC"/>
    <property type="match status" value="1"/>
</dbReference>